<evidence type="ECO:0000313" key="2">
    <source>
        <dbReference type="EMBL" id="EIJ87709.1"/>
    </source>
</evidence>
<dbReference type="EMBL" id="GL870881">
    <property type="protein sequence ID" value="EIJ87709.1"/>
    <property type="molecule type" value="Genomic_DNA"/>
</dbReference>
<dbReference type="SUPFAM" id="SSF69786">
    <property type="entry name" value="YggU-like"/>
    <property type="match status" value="1"/>
</dbReference>
<dbReference type="NCBIfam" id="TIGR00251">
    <property type="entry name" value="DUF167 family protein"/>
    <property type="match status" value="1"/>
</dbReference>
<accession>I3EER2</accession>
<dbReference type="OMA" id="VEWANDI"/>
<protein>
    <submittedName>
        <fullName evidence="2">Uncharacterized protein</fullName>
    </submittedName>
</protein>
<dbReference type="OrthoDB" id="244097at2759"/>
<proteinExistence type="inferred from homology"/>
<name>I3EER2_NEMP3</name>
<evidence type="ECO:0000313" key="3">
    <source>
        <dbReference type="Proteomes" id="UP000002872"/>
    </source>
</evidence>
<comment type="similarity">
    <text evidence="1">Belongs to the UPF0235 family.</text>
</comment>
<gene>
    <name evidence="2" type="ORF">NEQG_02256</name>
</gene>
<dbReference type="InParanoid" id="I3EER2"/>
<evidence type="ECO:0000256" key="1">
    <source>
        <dbReference type="ARBA" id="ARBA00010364"/>
    </source>
</evidence>
<dbReference type="HOGENOM" id="CLU_130694_6_1_1"/>
<dbReference type="VEuPathDB" id="MicrosporidiaDB:NEQG_02256"/>
<sequence>MAVHSINKDIGIFIFSHKFNFMRVAETGVVISCEVKPKCKFFMVEWANDILYISLTEMAIENRANKEVIETFHEIFRRPRSTIKIIAGLKSRAKSVLLENITEEEARKDLNKLNK</sequence>
<organism evidence="2 3">
    <name type="scientific">Nematocida parisii (strain ERTm3)</name>
    <name type="common">Nematode killer fungus</name>
    <dbReference type="NCBI Taxonomy" id="935791"/>
    <lineage>
        <taxon>Eukaryota</taxon>
        <taxon>Fungi</taxon>
        <taxon>Fungi incertae sedis</taxon>
        <taxon>Microsporidia</taxon>
        <taxon>Nematocida</taxon>
    </lineage>
</organism>
<dbReference type="Pfam" id="PF02594">
    <property type="entry name" value="DUF167"/>
    <property type="match status" value="1"/>
</dbReference>
<dbReference type="AlphaFoldDB" id="I3EER2"/>
<dbReference type="InterPro" id="IPR036591">
    <property type="entry name" value="YggU-like_sf"/>
</dbReference>
<dbReference type="InterPro" id="IPR003746">
    <property type="entry name" value="DUF167"/>
</dbReference>
<dbReference type="Proteomes" id="UP000002872">
    <property type="component" value="Unassembled WGS sequence"/>
</dbReference>
<keyword evidence="3" id="KW-1185">Reference proteome</keyword>
<dbReference type="SMART" id="SM01152">
    <property type="entry name" value="DUF167"/>
    <property type="match status" value="1"/>
</dbReference>
<reference evidence="2" key="1">
    <citation type="submission" date="2011-01" db="EMBL/GenBank/DDBJ databases">
        <title>The Genome Sequence of Nematocida parisii strain ERTm3.</title>
        <authorList>
            <consortium name="The Broad Institute Genome Sequencing Platform"/>
            <consortium name="The Broad Institute Genome Sequencing Center for Infectious Disease"/>
            <person name="Cuomo C."/>
            <person name="Troemel E."/>
            <person name="Young S.K."/>
            <person name="Zeng Q."/>
            <person name="Gargeya S."/>
            <person name="Fitzgerald M."/>
            <person name="Haas B."/>
            <person name="Abouelleil A."/>
            <person name="Alvarado L."/>
            <person name="Arachchi H.M."/>
            <person name="Berlin A."/>
            <person name="Chapman S.B."/>
            <person name="Gearin G."/>
            <person name="Goldberg J."/>
            <person name="Griggs A."/>
            <person name="Gujja S."/>
            <person name="Hansen M."/>
            <person name="Heiman D."/>
            <person name="Howarth C."/>
            <person name="Larimer J."/>
            <person name="Lui A."/>
            <person name="MacDonald P.J.P."/>
            <person name="McCowen C."/>
            <person name="Montmayeur A."/>
            <person name="Murphy C."/>
            <person name="Neiman D."/>
            <person name="Pearson M."/>
            <person name="Priest M."/>
            <person name="Roberts A."/>
            <person name="Saif S."/>
            <person name="Shea T."/>
            <person name="Sisk P."/>
            <person name="Stolte C."/>
            <person name="Sykes S."/>
            <person name="Wortman J."/>
            <person name="Nusbaum C."/>
            <person name="Birren B."/>
        </authorList>
    </citation>
    <scope>NUCLEOTIDE SEQUENCE</scope>
    <source>
        <strain evidence="2">ERTm3</strain>
    </source>
</reference>
<dbReference type="HAMAP" id="MF_00634">
    <property type="entry name" value="UPF0235"/>
    <property type="match status" value="1"/>
</dbReference>
<dbReference type="Gene3D" id="3.30.1200.10">
    <property type="entry name" value="YggU-like"/>
    <property type="match status" value="1"/>
</dbReference>